<evidence type="ECO:0000256" key="1">
    <source>
        <dbReference type="SAM" id="MobiDB-lite"/>
    </source>
</evidence>
<feature type="compositionally biased region" description="Acidic residues" evidence="1">
    <location>
        <begin position="1"/>
        <end position="11"/>
    </location>
</feature>
<evidence type="ECO:0000313" key="4">
    <source>
        <dbReference type="Proteomes" id="UP001626628"/>
    </source>
</evidence>
<dbReference type="EMBL" id="CP147982">
    <property type="protein sequence ID" value="WXK81207.1"/>
    <property type="molecule type" value="Genomic_DNA"/>
</dbReference>
<keyword evidence="4" id="KW-1185">Reference proteome</keyword>
<keyword evidence="2" id="KW-0812">Transmembrane</keyword>
<organism evidence="3 4">
    <name type="scientific">Streptomyces sirii</name>
    <dbReference type="NCBI Taxonomy" id="3127701"/>
    <lineage>
        <taxon>Bacteria</taxon>
        <taxon>Bacillati</taxon>
        <taxon>Actinomycetota</taxon>
        <taxon>Actinomycetes</taxon>
        <taxon>Kitasatosporales</taxon>
        <taxon>Streptomycetaceae</taxon>
        <taxon>Streptomyces</taxon>
    </lineage>
</organism>
<feature type="compositionally biased region" description="Polar residues" evidence="1">
    <location>
        <begin position="17"/>
        <end position="26"/>
    </location>
</feature>
<gene>
    <name evidence="3" type="ORF">WAB15_37255</name>
</gene>
<protein>
    <submittedName>
        <fullName evidence="3">Uncharacterized protein</fullName>
    </submittedName>
</protein>
<evidence type="ECO:0000313" key="3">
    <source>
        <dbReference type="EMBL" id="WXK81207.1"/>
    </source>
</evidence>
<evidence type="ECO:0000256" key="2">
    <source>
        <dbReference type="SAM" id="Phobius"/>
    </source>
</evidence>
<feature type="region of interest" description="Disordered" evidence="1">
    <location>
        <begin position="1"/>
        <end position="26"/>
    </location>
</feature>
<reference evidence="3 4" key="1">
    <citation type="submission" date="2024-03" db="EMBL/GenBank/DDBJ databases">
        <title>The complete genome of Streptomyces sirii sp.nov.</title>
        <authorList>
            <person name="Zakalyukina Y.V."/>
            <person name="Belik A.R."/>
            <person name="Biryukov M.V."/>
            <person name="Baturina O.A."/>
            <person name="Kabilov M.R."/>
        </authorList>
    </citation>
    <scope>NUCLEOTIDE SEQUENCE [LARGE SCALE GENOMIC DNA]</scope>
    <source>
        <strain evidence="3 4">BP-8</strain>
    </source>
</reference>
<feature type="transmembrane region" description="Helical" evidence="2">
    <location>
        <begin position="39"/>
        <end position="55"/>
    </location>
</feature>
<proteinExistence type="predicted"/>
<name>A0ABZ2QXB3_9ACTN</name>
<accession>A0ABZ2QXB3</accession>
<dbReference type="RefSeq" id="WP_407289019.1">
    <property type="nucleotide sequence ID" value="NZ_CP147982.1"/>
</dbReference>
<keyword evidence="2" id="KW-1133">Transmembrane helix</keyword>
<keyword evidence="2" id="KW-0472">Membrane</keyword>
<dbReference type="Proteomes" id="UP001626628">
    <property type="component" value="Chromosome"/>
</dbReference>
<sequence>MSDGGDGDSGGDDYGTCGSTRHGSASVPSMDVIRRAMRWETLVIVLILVILAAAAS</sequence>